<dbReference type="Pfam" id="PF00856">
    <property type="entry name" value="SET"/>
    <property type="match status" value="1"/>
</dbReference>
<evidence type="ECO:0000313" key="3">
    <source>
        <dbReference type="EMBL" id="SZX66273.1"/>
    </source>
</evidence>
<dbReference type="SUPFAM" id="SSF82199">
    <property type="entry name" value="SET domain"/>
    <property type="match status" value="1"/>
</dbReference>
<dbReference type="EMBL" id="FNXT01000690">
    <property type="protein sequence ID" value="SZX66273.1"/>
    <property type="molecule type" value="Genomic_DNA"/>
</dbReference>
<feature type="region of interest" description="Disordered" evidence="1">
    <location>
        <begin position="300"/>
        <end position="319"/>
    </location>
</feature>
<evidence type="ECO:0000256" key="1">
    <source>
        <dbReference type="SAM" id="MobiDB-lite"/>
    </source>
</evidence>
<dbReference type="PANTHER" id="PTHR13271">
    <property type="entry name" value="UNCHARACTERIZED PUTATIVE METHYLTRANSFERASE"/>
    <property type="match status" value="1"/>
</dbReference>
<dbReference type="PANTHER" id="PTHR13271:SF140">
    <property type="entry name" value="SET DOMAIN-CONTAINING PROTEIN"/>
    <property type="match status" value="1"/>
</dbReference>
<proteinExistence type="predicted"/>
<dbReference type="Proteomes" id="UP000256970">
    <property type="component" value="Unassembled WGS sequence"/>
</dbReference>
<dbReference type="GO" id="GO:0016279">
    <property type="term" value="F:protein-lysine N-methyltransferase activity"/>
    <property type="evidence" value="ECO:0007669"/>
    <property type="project" value="TreeGrafter"/>
</dbReference>
<reference evidence="3 4" key="1">
    <citation type="submission" date="2016-10" db="EMBL/GenBank/DDBJ databases">
        <authorList>
            <person name="Cai Z."/>
        </authorList>
    </citation>
    <scope>NUCLEOTIDE SEQUENCE [LARGE SCALE GENOMIC DNA]</scope>
</reference>
<dbReference type="InterPro" id="IPR001214">
    <property type="entry name" value="SET_dom"/>
</dbReference>
<gene>
    <name evidence="3" type="ORF">BQ4739_LOCUS6706</name>
</gene>
<evidence type="ECO:0000313" key="4">
    <source>
        <dbReference type="Proteomes" id="UP000256970"/>
    </source>
</evidence>
<dbReference type="CDD" id="cd10527">
    <property type="entry name" value="SET_LSMT"/>
    <property type="match status" value="1"/>
</dbReference>
<dbReference type="STRING" id="3088.A0A383VMX3"/>
<dbReference type="InterPro" id="IPR050600">
    <property type="entry name" value="SETD3_SETD6_MTase"/>
</dbReference>
<keyword evidence="4" id="KW-1185">Reference proteome</keyword>
<feature type="domain" description="SET" evidence="2">
    <location>
        <begin position="7"/>
        <end position="203"/>
    </location>
</feature>
<protein>
    <recommendedName>
        <fullName evidence="2">SET domain-containing protein</fullName>
    </recommendedName>
</protein>
<dbReference type="InterPro" id="IPR046341">
    <property type="entry name" value="SET_dom_sf"/>
</dbReference>
<evidence type="ECO:0000259" key="2">
    <source>
        <dbReference type="Pfam" id="PF00856"/>
    </source>
</evidence>
<sequence length="485" mass="52278">MGDVTVRGLVALEDLPPSTPILSVPVSSTLRDDRAAEAYPGAPWNANLAAQLLQEREKGSASAFAPYIATLPESCCSPLLLQEHQLHEVQYGPAMDAIAAYRQSVRAAYDSCCAVRAAAGQQQFSWQEWAWAVHMVQSRSIRLAITGCKVMIPGIDLLNHGGSAANGQLVLGKASWQLEGEPAVCFVTSSHIPAGQQVLWSYGTRGNDDYFVYHGFALPHNPDEDVVLFEDVQQLLAWALQRLPQLQPLAAAGWEQQQQLAAVAEAAATRAAQEASAFCSSGAIQGTSSSTLLPLHSLTQQLKQPPSRQQQQAQQQWQQQLGRSGGSGAVCEAAVLSGMKYLKLHRRLASCRLHSASWGTPDCPQTIPELVLRCDGCIDVRLPAVMAALLDAAAAAPGSSSSSSAGQQAGLFVEQLPALLQQLVQMRCQELLEAFPSGIEQDDVWLMQQQQQAGQGSEADWLMAAVVHYRRAKKQVLRDQAACQL</sequence>
<dbReference type="AlphaFoldDB" id="A0A383VMX3"/>
<dbReference type="Gene3D" id="3.90.1410.10">
    <property type="entry name" value="set domain protein methyltransferase, domain 1"/>
    <property type="match status" value="1"/>
</dbReference>
<organism evidence="3 4">
    <name type="scientific">Tetradesmus obliquus</name>
    <name type="common">Green alga</name>
    <name type="synonym">Acutodesmus obliquus</name>
    <dbReference type="NCBI Taxonomy" id="3088"/>
    <lineage>
        <taxon>Eukaryota</taxon>
        <taxon>Viridiplantae</taxon>
        <taxon>Chlorophyta</taxon>
        <taxon>core chlorophytes</taxon>
        <taxon>Chlorophyceae</taxon>
        <taxon>CS clade</taxon>
        <taxon>Sphaeropleales</taxon>
        <taxon>Scenedesmaceae</taxon>
        <taxon>Tetradesmus</taxon>
    </lineage>
</organism>
<name>A0A383VMX3_TETOB</name>
<accession>A0A383VMX3</accession>